<proteinExistence type="predicted"/>
<dbReference type="Pfam" id="PF13812">
    <property type="entry name" value="PPR_3"/>
    <property type="match status" value="1"/>
</dbReference>
<organism evidence="3 4">
    <name type="scientific">Ceratopteris richardii</name>
    <name type="common">Triangle waterfern</name>
    <dbReference type="NCBI Taxonomy" id="49495"/>
    <lineage>
        <taxon>Eukaryota</taxon>
        <taxon>Viridiplantae</taxon>
        <taxon>Streptophyta</taxon>
        <taxon>Embryophyta</taxon>
        <taxon>Tracheophyta</taxon>
        <taxon>Polypodiopsida</taxon>
        <taxon>Polypodiidae</taxon>
        <taxon>Polypodiales</taxon>
        <taxon>Pteridineae</taxon>
        <taxon>Pteridaceae</taxon>
        <taxon>Parkerioideae</taxon>
        <taxon>Ceratopteris</taxon>
    </lineage>
</organism>
<evidence type="ECO:0008006" key="5">
    <source>
        <dbReference type="Google" id="ProtNLM"/>
    </source>
</evidence>
<dbReference type="InterPro" id="IPR002885">
    <property type="entry name" value="PPR_rpt"/>
</dbReference>
<feature type="repeat" description="PPR" evidence="2">
    <location>
        <begin position="534"/>
        <end position="568"/>
    </location>
</feature>
<dbReference type="FunFam" id="1.25.40.10:FF:000031">
    <property type="entry name" value="Pentatricopeptide repeat-containing protein mitochondrial"/>
    <property type="match status" value="1"/>
</dbReference>
<reference evidence="3" key="1">
    <citation type="submission" date="2021-08" db="EMBL/GenBank/DDBJ databases">
        <title>WGS assembly of Ceratopteris richardii.</title>
        <authorList>
            <person name="Marchant D.B."/>
            <person name="Chen G."/>
            <person name="Jenkins J."/>
            <person name="Shu S."/>
            <person name="Leebens-Mack J."/>
            <person name="Grimwood J."/>
            <person name="Schmutz J."/>
            <person name="Soltis P."/>
            <person name="Soltis D."/>
            <person name="Chen Z.-H."/>
        </authorList>
    </citation>
    <scope>NUCLEOTIDE SEQUENCE</scope>
    <source>
        <strain evidence="3">Whitten #5841</strain>
        <tissue evidence="3">Leaf</tissue>
    </source>
</reference>
<feature type="repeat" description="PPR" evidence="2">
    <location>
        <begin position="231"/>
        <end position="265"/>
    </location>
</feature>
<dbReference type="OrthoDB" id="1934782at2759"/>
<evidence type="ECO:0000313" key="4">
    <source>
        <dbReference type="Proteomes" id="UP000825935"/>
    </source>
</evidence>
<feature type="repeat" description="PPR" evidence="2">
    <location>
        <begin position="367"/>
        <end position="401"/>
    </location>
</feature>
<feature type="repeat" description="PPR" evidence="2">
    <location>
        <begin position="332"/>
        <end position="366"/>
    </location>
</feature>
<protein>
    <recommendedName>
        <fullName evidence="5">Pentatricopeptide repeat-containing protein</fullName>
    </recommendedName>
</protein>
<sequence>MYREFTPFNCRWSYRRSHRSYSEDGHCLCDQRRTYKASQAQVQDILQRDETPLEVLDEAGVTLGLGSFASLLRTCARRKVLVDGKRVHDRIRQCRLHTNPFLSNLLIRMYAQCGALDLAHSVFIETIVRDTYTWNIMIGAFLYHGESYSAIHYFNSMLLEGSTADPCTFVSVLTACSREKSLNNGKRIHIFAMALGLDLNPRVGTSLLEMYRRCGILDDVQNMFNRIEDRDAFSWSVIISAYVEHGLTMTVVPMFQQMLQENSLPDSVIFASTLASCIGPAQLKEGKRQHALFIGSCIQLDHFLITALINMYGRCGDSSYACILFKELPKRDVITWNSMISMHAKKGLSNEAIQMYAQMLLEDVKPDEATFVSLLDACSGPEFLSKGIKLHDELKQRGFESNILVSTTLLNMYSRCGNLQQAWDVFNNMTSHDIVSWNVMINAFAQHQHGAEALELFESMQLDGVTPDKVTYLNVLQACTSDAQLSHGNQIHNLIVVDNLESNVVIATALVTMYGKCRGLWDAWKLFTMIPEKTLVSWNAMIAECVQAGCLDRATFLFEQMQLEGEFPNEVTFASLLSLHETGLTLRNGRRLHSCLQNFLLENDVLVANALISMYGKCGSVDDAMKIFRGLEGKNVVTWTIVMSICKQNNWYTSCSSLFKEMQQKGVVPDKLSFEIMIDAVSESEVFSEAHLLHIYAAIEDLDSNIDVANSLIHMYGKLCSLEDALSIFYKLDTWNKQSFINVLNPCANLLAIPEGLMIHSSMVSDDIALDKFLGNNLINLYGKCGHVDNARWVFDKLDERDTFSWSIMINTYAQHGQGEVAMEFFDQMCQNKIIPNEVTFIGVLTACNHAGLVDVGLCHLISMEQEYGITPLENHYNCIVDLLSRSGRLEEAENMVLKIPQDSRGVAWMTLLGACVSRGDVERGQRAAKNVFELDPENPVPYIILHNTFTMADAGVMQ</sequence>
<dbReference type="InterPro" id="IPR011990">
    <property type="entry name" value="TPR-like_helical_dom_sf"/>
</dbReference>
<dbReference type="SUPFAM" id="SSF48452">
    <property type="entry name" value="TPR-like"/>
    <property type="match status" value="1"/>
</dbReference>
<name>A0A8T2V6Z8_CERRI</name>
<feature type="repeat" description="PPR" evidence="2">
    <location>
        <begin position="433"/>
        <end position="467"/>
    </location>
</feature>
<gene>
    <name evidence="3" type="ORF">KP509_02G010800</name>
</gene>
<feature type="repeat" description="PPR" evidence="2">
    <location>
        <begin position="802"/>
        <end position="836"/>
    </location>
</feature>
<keyword evidence="4" id="KW-1185">Reference proteome</keyword>
<dbReference type="PANTHER" id="PTHR24015:SF548">
    <property type="entry name" value="OS08G0340900 PROTEIN"/>
    <property type="match status" value="1"/>
</dbReference>
<dbReference type="PANTHER" id="PTHR24015">
    <property type="entry name" value="OS07G0578800 PROTEIN-RELATED"/>
    <property type="match status" value="1"/>
</dbReference>
<dbReference type="GO" id="GO:0009451">
    <property type="term" value="P:RNA modification"/>
    <property type="evidence" value="ECO:0007669"/>
    <property type="project" value="InterPro"/>
</dbReference>
<dbReference type="FunFam" id="1.25.40.10:FF:000090">
    <property type="entry name" value="Pentatricopeptide repeat-containing protein, chloroplastic"/>
    <property type="match status" value="1"/>
</dbReference>
<evidence type="ECO:0000313" key="3">
    <source>
        <dbReference type="EMBL" id="KAH7442970.1"/>
    </source>
</evidence>
<feature type="repeat" description="PPR" evidence="2">
    <location>
        <begin position="635"/>
        <end position="669"/>
    </location>
</feature>
<feature type="repeat" description="PPR" evidence="2">
    <location>
        <begin position="604"/>
        <end position="634"/>
    </location>
</feature>
<dbReference type="Gene3D" id="1.25.40.10">
    <property type="entry name" value="Tetratricopeptide repeat domain"/>
    <property type="match status" value="6"/>
</dbReference>
<dbReference type="FunFam" id="1.25.40.10:FF:000144">
    <property type="entry name" value="Pentatricopeptide repeat-containing protein, mitochondrial"/>
    <property type="match status" value="1"/>
</dbReference>
<dbReference type="Pfam" id="PF01535">
    <property type="entry name" value="PPR"/>
    <property type="match status" value="5"/>
</dbReference>
<accession>A0A8T2V6Z8</accession>
<dbReference type="Pfam" id="PF13041">
    <property type="entry name" value="PPR_2"/>
    <property type="match status" value="5"/>
</dbReference>
<dbReference type="AlphaFoldDB" id="A0A8T2V6Z8"/>
<comment type="caution">
    <text evidence="3">The sequence shown here is derived from an EMBL/GenBank/DDBJ whole genome shotgun (WGS) entry which is preliminary data.</text>
</comment>
<evidence type="ECO:0000256" key="2">
    <source>
        <dbReference type="PROSITE-ProRule" id="PRU00708"/>
    </source>
</evidence>
<feature type="repeat" description="PPR" evidence="2">
    <location>
        <begin position="130"/>
        <end position="164"/>
    </location>
</feature>
<dbReference type="EMBL" id="CM035407">
    <property type="protein sequence ID" value="KAH7442970.1"/>
    <property type="molecule type" value="Genomic_DNA"/>
</dbReference>
<dbReference type="Proteomes" id="UP000825935">
    <property type="component" value="Chromosome 2"/>
</dbReference>
<dbReference type="InterPro" id="IPR046960">
    <property type="entry name" value="PPR_At4g14850-like_plant"/>
</dbReference>
<dbReference type="PROSITE" id="PS51375">
    <property type="entry name" value="PPR"/>
    <property type="match status" value="9"/>
</dbReference>
<evidence type="ECO:0000256" key="1">
    <source>
        <dbReference type="ARBA" id="ARBA00022737"/>
    </source>
</evidence>
<dbReference type="GO" id="GO:0003723">
    <property type="term" value="F:RNA binding"/>
    <property type="evidence" value="ECO:0007669"/>
    <property type="project" value="InterPro"/>
</dbReference>
<keyword evidence="1" id="KW-0677">Repeat</keyword>
<dbReference type="NCBIfam" id="TIGR00756">
    <property type="entry name" value="PPR"/>
    <property type="match status" value="6"/>
</dbReference>